<dbReference type="RefSeq" id="WP_187303547.1">
    <property type="nucleotide sequence ID" value="NZ_JACRYT010000013.1"/>
</dbReference>
<keyword evidence="1" id="KW-0472">Membrane</keyword>
<accession>A0A923NNM6</accession>
<reference evidence="2" key="1">
    <citation type="submission" date="2020-08" db="EMBL/GenBank/DDBJ databases">
        <title>Genome public.</title>
        <authorList>
            <person name="Liu C."/>
            <person name="Sun Q."/>
        </authorList>
    </citation>
    <scope>NUCLEOTIDE SEQUENCE</scope>
    <source>
        <strain evidence="2">BX12</strain>
    </source>
</reference>
<dbReference type="PANTHER" id="PTHR43478:SF1">
    <property type="entry name" value="NA+_H+ ANTIPORTER NHAC-LIKE C-TERMINAL DOMAIN-CONTAINING PROTEIN"/>
    <property type="match status" value="1"/>
</dbReference>
<feature type="transmembrane region" description="Helical" evidence="1">
    <location>
        <begin position="28"/>
        <end position="49"/>
    </location>
</feature>
<feature type="transmembrane region" description="Helical" evidence="1">
    <location>
        <begin position="140"/>
        <end position="164"/>
    </location>
</feature>
<comment type="caution">
    <text evidence="2">The sequence shown here is derived from an EMBL/GenBank/DDBJ whole genome shotgun (WGS) entry which is preliminary data.</text>
</comment>
<protein>
    <recommendedName>
        <fullName evidence="4">Na+/H+ antiporter NhaC-like C-terminal domain-containing protein</fullName>
    </recommendedName>
</protein>
<feature type="transmembrane region" description="Helical" evidence="1">
    <location>
        <begin position="257"/>
        <end position="274"/>
    </location>
</feature>
<dbReference type="Proteomes" id="UP000602647">
    <property type="component" value="Unassembled WGS sequence"/>
</dbReference>
<evidence type="ECO:0000313" key="2">
    <source>
        <dbReference type="EMBL" id="MBC6680447.1"/>
    </source>
</evidence>
<dbReference type="AlphaFoldDB" id="A0A923NNM6"/>
<feature type="transmembrane region" description="Helical" evidence="1">
    <location>
        <begin position="377"/>
        <end position="394"/>
    </location>
</feature>
<feature type="transmembrane region" description="Helical" evidence="1">
    <location>
        <begin position="350"/>
        <end position="370"/>
    </location>
</feature>
<keyword evidence="1" id="KW-0812">Transmembrane</keyword>
<keyword evidence="1" id="KW-1133">Transmembrane helix</keyword>
<feature type="transmembrane region" description="Helical" evidence="1">
    <location>
        <begin position="439"/>
        <end position="458"/>
    </location>
</feature>
<evidence type="ECO:0000256" key="1">
    <source>
        <dbReference type="SAM" id="Phobius"/>
    </source>
</evidence>
<gene>
    <name evidence="2" type="ORF">H9L42_11515</name>
</gene>
<dbReference type="EMBL" id="JACRYT010000013">
    <property type="protein sequence ID" value="MBC6680447.1"/>
    <property type="molecule type" value="Genomic_DNA"/>
</dbReference>
<proteinExistence type="predicted"/>
<sequence length="459" mass="49372">MDLGVLTLLPMLVLFVLIFTTKRMLLSVTAATLTGSILLGGWKFAAVWLEKVQAAFSGGTLGYLYLLLALFGMLIALLDASGSVTEFAMWLSKYANTKKKALLITYILGWLIFVDDYLNNMAIATAMKKVCDSHRIPRTFLGYVINSTAAPVCIAIPISTWAVFYSGLFEDFGVTRGGSGADAYIAALPYMFYSWISLAVVLLVIFGVIPMLGVTKKHARIAAEQGIVCPPEASYTGEAIQAPDFESILAENEGKKAHPWNFLIPLIVLVAVTLLTDINVMLGCMAAIAVTAALMLIQRKVKLPKLLDNAYEGVTSMVAICTLITMTMTLVEVNTATGMADYVVETLKPFLNGAYLPALVFGFCAVYSYFGGGFWDMAMIFIAIVVPLANGLGVDPLPSCAALVCASAAGSTTYVCGDAVMVSSRAVDIKPYYQMQGTLPYAIISYILTTIAFLVVSFL</sequence>
<feature type="transmembrane region" description="Helical" evidence="1">
    <location>
        <begin position="309"/>
        <end position="330"/>
    </location>
</feature>
<organism evidence="2 3">
    <name type="scientific">Zhenpiania hominis</name>
    <dbReference type="NCBI Taxonomy" id="2763644"/>
    <lineage>
        <taxon>Bacteria</taxon>
        <taxon>Bacillati</taxon>
        <taxon>Bacillota</taxon>
        <taxon>Clostridia</taxon>
        <taxon>Peptostreptococcales</taxon>
        <taxon>Anaerovoracaceae</taxon>
        <taxon>Zhenpiania</taxon>
    </lineage>
</organism>
<name>A0A923NNM6_9FIRM</name>
<feature type="transmembrane region" description="Helical" evidence="1">
    <location>
        <begin position="192"/>
        <end position="212"/>
    </location>
</feature>
<evidence type="ECO:0008006" key="4">
    <source>
        <dbReference type="Google" id="ProtNLM"/>
    </source>
</evidence>
<feature type="transmembrane region" description="Helical" evidence="1">
    <location>
        <begin position="61"/>
        <end position="81"/>
    </location>
</feature>
<dbReference type="PANTHER" id="PTHR43478">
    <property type="entry name" value="NA+/H+ ANTIPORTER-RELATED"/>
    <property type="match status" value="1"/>
</dbReference>
<keyword evidence="3" id="KW-1185">Reference proteome</keyword>
<evidence type="ECO:0000313" key="3">
    <source>
        <dbReference type="Proteomes" id="UP000602647"/>
    </source>
</evidence>
<feature type="transmembrane region" description="Helical" evidence="1">
    <location>
        <begin position="101"/>
        <end position="119"/>
    </location>
</feature>